<dbReference type="AlphaFoldDB" id="A0A1Y6HEN7"/>
<reference evidence="2 4" key="2">
    <citation type="submission" date="2017-05" db="EMBL/GenBank/DDBJ databases">
        <authorList>
            <person name="Song R."/>
            <person name="Chenine A.L."/>
            <person name="Ruprecht R.M."/>
        </authorList>
    </citation>
    <scope>NUCLEOTIDE SEQUENCE [LARGE SCALE GENOMIC DNA]</scope>
    <source>
        <strain evidence="2">PD5205</strain>
    </source>
</reference>
<accession>A0A1Y6HEN7</accession>
<evidence type="ECO:0000313" key="2">
    <source>
        <dbReference type="EMBL" id="SMR01797.1"/>
    </source>
</evidence>
<dbReference type="Proteomes" id="UP000195953">
    <property type="component" value="Chromosome 1"/>
</dbReference>
<sequence>MRVYPHGQVLASNSQHIKPNSSGIAKIAKSVSSKPFASDFLQSLMTICAPKQ</sequence>
<name>A0A1Y6HEN7_9XANT</name>
<protein>
    <submittedName>
        <fullName evidence="2">Uncharacterized protein</fullName>
    </submittedName>
</protein>
<gene>
    <name evidence="2" type="ORF">PD5205_00477</name>
    <name evidence="1" type="ORF">PD885_03532</name>
</gene>
<keyword evidence="3" id="KW-1185">Reference proteome</keyword>
<evidence type="ECO:0000313" key="4">
    <source>
        <dbReference type="Proteomes" id="UP000195953"/>
    </source>
</evidence>
<evidence type="ECO:0000313" key="1">
    <source>
        <dbReference type="EMBL" id="SMR00753.1"/>
    </source>
</evidence>
<dbReference type="EMBL" id="LT853885">
    <property type="protein sequence ID" value="SMR01797.1"/>
    <property type="molecule type" value="Genomic_DNA"/>
</dbReference>
<evidence type="ECO:0000313" key="3">
    <source>
        <dbReference type="Proteomes" id="UP000195877"/>
    </source>
</evidence>
<proteinExistence type="predicted"/>
<organism evidence="2 4">
    <name type="scientific">Xanthomonas fragariae</name>
    <dbReference type="NCBI Taxonomy" id="48664"/>
    <lineage>
        <taxon>Bacteria</taxon>
        <taxon>Pseudomonadati</taxon>
        <taxon>Pseudomonadota</taxon>
        <taxon>Gammaproteobacteria</taxon>
        <taxon>Lysobacterales</taxon>
        <taxon>Lysobacteraceae</taxon>
        <taxon>Xanthomonas</taxon>
    </lineage>
</organism>
<dbReference type="EMBL" id="LT853882">
    <property type="protein sequence ID" value="SMR00753.1"/>
    <property type="molecule type" value="Genomic_DNA"/>
</dbReference>
<reference evidence="1 3" key="1">
    <citation type="submission" date="2017-05" db="EMBL/GenBank/DDBJ databases">
        <authorList>
            <person name="Blom J."/>
        </authorList>
    </citation>
    <scope>NUCLEOTIDE SEQUENCE [LARGE SCALE GENOMIC DNA]</scope>
    <source>
        <strain evidence="1">PD885</strain>
    </source>
</reference>
<dbReference type="Proteomes" id="UP000195877">
    <property type="component" value="Chromosome 1"/>
</dbReference>